<evidence type="ECO:0000313" key="3">
    <source>
        <dbReference type="Proteomes" id="UP000194127"/>
    </source>
</evidence>
<organism evidence="2 3">
    <name type="scientific">Postia placenta MAD-698-R-SB12</name>
    <dbReference type="NCBI Taxonomy" id="670580"/>
    <lineage>
        <taxon>Eukaryota</taxon>
        <taxon>Fungi</taxon>
        <taxon>Dikarya</taxon>
        <taxon>Basidiomycota</taxon>
        <taxon>Agaricomycotina</taxon>
        <taxon>Agaricomycetes</taxon>
        <taxon>Polyporales</taxon>
        <taxon>Adustoporiaceae</taxon>
        <taxon>Rhodonia</taxon>
    </lineage>
</organism>
<dbReference type="STRING" id="670580.A0A1X6MR92"/>
<dbReference type="Proteomes" id="UP000194127">
    <property type="component" value="Unassembled WGS sequence"/>
</dbReference>
<evidence type="ECO:0000256" key="1">
    <source>
        <dbReference type="SAM" id="MobiDB-lite"/>
    </source>
</evidence>
<feature type="compositionally biased region" description="Basic and acidic residues" evidence="1">
    <location>
        <begin position="271"/>
        <end position="289"/>
    </location>
</feature>
<dbReference type="SUPFAM" id="SSF52047">
    <property type="entry name" value="RNI-like"/>
    <property type="match status" value="1"/>
</dbReference>
<protein>
    <recommendedName>
        <fullName evidence="4">F-box domain-containing protein</fullName>
    </recommendedName>
</protein>
<keyword evidence="3" id="KW-1185">Reference proteome</keyword>
<evidence type="ECO:0008006" key="4">
    <source>
        <dbReference type="Google" id="ProtNLM"/>
    </source>
</evidence>
<name>A0A1X6MR92_9APHY</name>
<dbReference type="RefSeq" id="XP_024335477.1">
    <property type="nucleotide sequence ID" value="XM_024481281.1"/>
</dbReference>
<feature type="region of interest" description="Disordered" evidence="1">
    <location>
        <begin position="192"/>
        <end position="292"/>
    </location>
</feature>
<dbReference type="GeneID" id="36326231"/>
<sequence length="632" mass="71320">MHKALEIIDIIREILEHLLPVKPKSYSALGIRVGMPGRINANITREQRAAIKQLARAARVCKSFRDPALDLLWKTLEDIHDLLRVLPAVQSKVGSQDLEYLSLCDEVTQEDWARFQHYARRVRYARRINLDHTQASLVPHLFRQNGEKPLLPNLIELYWEQHCDSHADDRILSFISPGLRILAFHQHVEHVDKDNNDDDESDNSQDDIDDGESENSDDNSDDDESESSDDNSDDDESESSDDNSDDDESENSEDDRDTQDTGDEDEDETDRIEHDNGNGTHDEQHEDHAQGQVQATDRTAIPEDDQDAVTITKGPESDLLAVFKKVVAMAPELEEICLHNVSSLLSLPFFSRCQSLQRVDINDAIANTDVLRALASLQHLQWLHMSVAESDEDTAMSINGFVALTTLNVSGPAGALARLFTSIAPARLETLNITIEYTDLYGSVDDLHSCLVPACSMSAISLRAVCLAISKPKKRISFGRAALLDIVRPLLELHNLESVEIRFVHFGTKLSVPDSAFLAMAEAWPRLRSLVIEHRLLNDDLPTLACVYDSARLCPDLRSLTLYKLQPCLEFPAESYEPIAHELERFNMYFCDYDHASSQAAEVEVFLYRVFPKSVIDYYGTVWEGNPRRCLK</sequence>
<dbReference type="AlphaFoldDB" id="A0A1X6MR92"/>
<gene>
    <name evidence="2" type="ORF">POSPLADRAFT_1060574</name>
</gene>
<dbReference type="PANTHER" id="PTHR48162">
    <property type="entry name" value="YALI0A06930P"/>
    <property type="match status" value="1"/>
</dbReference>
<dbReference type="PANTHER" id="PTHR48162:SF1">
    <property type="entry name" value="RIBOSOMAL L1 DOMAIN-CONTAINING PROTEIN CG13096"/>
    <property type="match status" value="1"/>
</dbReference>
<dbReference type="EMBL" id="KZ110604">
    <property type="protein sequence ID" value="OSX58683.1"/>
    <property type="molecule type" value="Genomic_DNA"/>
</dbReference>
<accession>A0A1X6MR92</accession>
<dbReference type="InterPro" id="IPR032675">
    <property type="entry name" value="LRR_dom_sf"/>
</dbReference>
<reference evidence="2 3" key="1">
    <citation type="submission" date="2017-04" db="EMBL/GenBank/DDBJ databases">
        <title>Genome Sequence of the Model Brown-Rot Fungus Postia placenta SB12.</title>
        <authorList>
            <consortium name="DOE Joint Genome Institute"/>
            <person name="Gaskell J."/>
            <person name="Kersten P."/>
            <person name="Larrondo L.F."/>
            <person name="Canessa P."/>
            <person name="Martinez D."/>
            <person name="Hibbett D."/>
            <person name="Schmoll M."/>
            <person name="Kubicek C.P."/>
            <person name="Martinez A.T."/>
            <person name="Yadav J."/>
            <person name="Master E."/>
            <person name="Magnuson J.K."/>
            <person name="James T."/>
            <person name="Yaver D."/>
            <person name="Berka R."/>
            <person name="Labutti K."/>
            <person name="Lipzen A."/>
            <person name="Aerts A."/>
            <person name="Barry K."/>
            <person name="Henrissat B."/>
            <person name="Blanchette R."/>
            <person name="Grigoriev I."/>
            <person name="Cullen D."/>
        </authorList>
    </citation>
    <scope>NUCLEOTIDE SEQUENCE [LARGE SCALE GENOMIC DNA]</scope>
    <source>
        <strain evidence="2 3">MAD-698-R-SB12</strain>
    </source>
</reference>
<dbReference type="OrthoDB" id="3222238at2759"/>
<feature type="compositionally biased region" description="Acidic residues" evidence="1">
    <location>
        <begin position="195"/>
        <end position="270"/>
    </location>
</feature>
<proteinExistence type="predicted"/>
<dbReference type="InterPro" id="IPR053110">
    <property type="entry name" value="Ribosomal_L1-TF"/>
</dbReference>
<dbReference type="Gene3D" id="3.80.10.10">
    <property type="entry name" value="Ribonuclease Inhibitor"/>
    <property type="match status" value="1"/>
</dbReference>
<evidence type="ECO:0000313" key="2">
    <source>
        <dbReference type="EMBL" id="OSX58683.1"/>
    </source>
</evidence>